<dbReference type="InterPro" id="IPR050490">
    <property type="entry name" value="Bact_solute-bd_prot1"/>
</dbReference>
<dbReference type="Pfam" id="PF01547">
    <property type="entry name" value="SBP_bac_1"/>
    <property type="match status" value="1"/>
</dbReference>
<comment type="caution">
    <text evidence="1">The sequence shown here is derived from an EMBL/GenBank/DDBJ whole genome shotgun (WGS) entry which is preliminary data.</text>
</comment>
<accession>A0A1F5KGT9</accession>
<dbReference type="Gene3D" id="3.40.190.10">
    <property type="entry name" value="Periplasmic binding protein-like II"/>
    <property type="match status" value="1"/>
</dbReference>
<evidence type="ECO:0000313" key="2">
    <source>
        <dbReference type="Proteomes" id="UP000177328"/>
    </source>
</evidence>
<organism evidence="1 2">
    <name type="scientific">Candidatus Daviesbacteria bacterium RIFCSPHIGHO2_02_FULL_43_12</name>
    <dbReference type="NCBI Taxonomy" id="1797776"/>
    <lineage>
        <taxon>Bacteria</taxon>
        <taxon>Candidatus Daviesiibacteriota</taxon>
    </lineage>
</organism>
<evidence type="ECO:0000313" key="1">
    <source>
        <dbReference type="EMBL" id="OGE40098.1"/>
    </source>
</evidence>
<dbReference type="Proteomes" id="UP000177328">
    <property type="component" value="Unassembled WGS sequence"/>
</dbReference>
<evidence type="ECO:0008006" key="3">
    <source>
        <dbReference type="Google" id="ProtNLM"/>
    </source>
</evidence>
<dbReference type="EMBL" id="MFDD01000014">
    <property type="protein sequence ID" value="OGE40098.1"/>
    <property type="molecule type" value="Genomic_DNA"/>
</dbReference>
<protein>
    <recommendedName>
        <fullName evidence="3">ABC transporter substrate-binding protein</fullName>
    </recommendedName>
</protein>
<gene>
    <name evidence="1" type="ORF">A3D25_04830</name>
</gene>
<dbReference type="PANTHER" id="PTHR43649">
    <property type="entry name" value="ARABINOSE-BINDING PROTEIN-RELATED"/>
    <property type="match status" value="1"/>
</dbReference>
<dbReference type="PANTHER" id="PTHR43649:SF12">
    <property type="entry name" value="DIACETYLCHITOBIOSE BINDING PROTEIN DASA"/>
    <property type="match status" value="1"/>
</dbReference>
<dbReference type="SUPFAM" id="SSF53850">
    <property type="entry name" value="Periplasmic binding protein-like II"/>
    <property type="match status" value="1"/>
</dbReference>
<reference evidence="1 2" key="1">
    <citation type="journal article" date="2016" name="Nat. Commun.">
        <title>Thousands of microbial genomes shed light on interconnected biogeochemical processes in an aquifer system.</title>
        <authorList>
            <person name="Anantharaman K."/>
            <person name="Brown C.T."/>
            <person name="Hug L.A."/>
            <person name="Sharon I."/>
            <person name="Castelle C.J."/>
            <person name="Probst A.J."/>
            <person name="Thomas B.C."/>
            <person name="Singh A."/>
            <person name="Wilkins M.J."/>
            <person name="Karaoz U."/>
            <person name="Brodie E.L."/>
            <person name="Williams K.H."/>
            <person name="Hubbard S.S."/>
            <person name="Banfield J.F."/>
        </authorList>
    </citation>
    <scope>NUCLEOTIDE SEQUENCE [LARGE SCALE GENOMIC DNA]</scope>
</reference>
<dbReference type="AlphaFoldDB" id="A0A1F5KGT9"/>
<sequence length="439" mass="49007">MQRLVMIMMALLIVGAVAFWKFAPNFWSPPKAPAAPQPVELAVWGLFEEEANFRVIAENYQRTHPNIKIVYTKANLLNYRPRVQTKILNKEGPDVFMLHNTWVPMFQKTLALQEAPATVFSVTDYAQIFYPVAKDSFIQNNKIYAVPASINGLALFVNTDILRAANVDIPQTWDQFLTSAVKMTVKDDRGNIQTAGAAIGTTENIEYWSDILGLLFFQQPGADLNKPNTPEAVDILKFYTNFVHDPRQKVWDASVGSAGQAFYSGRLAYYFAPSTKINDIKLANPQLHFQIAPVPQLPGGNVGWGTFWGYAVSSTSPHSKEAWDFIKYLSSRDVETILFQKNQEAGLVPEPYARFELQSSLSNDPLLAPIVNLATSFKSWYLSSKTMDQGVNDEMIKLFATAVNSVNSGGDPQRALNVVEEGRAAILDKYVNNPPQPTK</sequence>
<name>A0A1F5KGT9_9BACT</name>
<dbReference type="InterPro" id="IPR006059">
    <property type="entry name" value="SBP"/>
</dbReference>
<proteinExistence type="predicted"/>